<keyword evidence="2" id="KW-0067">ATP-binding</keyword>
<dbReference type="RefSeq" id="WP_187082847.1">
    <property type="nucleotide sequence ID" value="NZ_JACORU010000006.1"/>
</dbReference>
<dbReference type="Pfam" id="PF13521">
    <property type="entry name" value="AAA_28"/>
    <property type="match status" value="1"/>
</dbReference>
<dbReference type="PANTHER" id="PTHR37512">
    <property type="entry name" value="TRIFUNCTIONAL NAD BIOSYNTHESIS/REGULATOR PROTEIN NADR"/>
    <property type="match status" value="1"/>
</dbReference>
<feature type="domain" description="NadR/Ttd14 AAA" evidence="1">
    <location>
        <begin position="3"/>
        <end position="163"/>
    </location>
</feature>
<dbReference type="InterPro" id="IPR027417">
    <property type="entry name" value="P-loop_NTPase"/>
</dbReference>
<protein>
    <submittedName>
        <fullName evidence="2">ATP-binding protein</fullName>
    </submittedName>
</protein>
<gene>
    <name evidence="2" type="ORF">H8R02_18030</name>
</gene>
<accession>A0A923S3Z7</accession>
<dbReference type="EMBL" id="JACORU010000006">
    <property type="protein sequence ID" value="MBC5766373.1"/>
    <property type="molecule type" value="Genomic_DNA"/>
</dbReference>
<organism evidence="2 3">
    <name type="scientific">Ramlibacter albus</name>
    <dbReference type="NCBI Taxonomy" id="2079448"/>
    <lineage>
        <taxon>Bacteria</taxon>
        <taxon>Pseudomonadati</taxon>
        <taxon>Pseudomonadota</taxon>
        <taxon>Betaproteobacteria</taxon>
        <taxon>Burkholderiales</taxon>
        <taxon>Comamonadaceae</taxon>
        <taxon>Ramlibacter</taxon>
    </lineage>
</organism>
<dbReference type="PANTHER" id="PTHR37512:SF1">
    <property type="entry name" value="NADR_TTD14 AAA DOMAIN-CONTAINING PROTEIN"/>
    <property type="match status" value="1"/>
</dbReference>
<dbReference type="InterPro" id="IPR052735">
    <property type="entry name" value="NAD_biosynth-regulator"/>
</dbReference>
<reference evidence="2" key="1">
    <citation type="submission" date="2020-08" db="EMBL/GenBank/DDBJ databases">
        <title>Ramlibacter sp. GTP1 16S ribosomal RNA gene genome sequencing and assembly.</title>
        <authorList>
            <person name="Kang M."/>
        </authorList>
    </citation>
    <scope>NUCLEOTIDE SEQUENCE</scope>
    <source>
        <strain evidence="2">GTP1</strain>
    </source>
</reference>
<comment type="caution">
    <text evidence="2">The sequence shown here is derived from an EMBL/GenBank/DDBJ whole genome shotgun (WGS) entry which is preliminary data.</text>
</comment>
<keyword evidence="3" id="KW-1185">Reference proteome</keyword>
<dbReference type="SUPFAM" id="SSF52540">
    <property type="entry name" value="P-loop containing nucleoside triphosphate hydrolases"/>
    <property type="match status" value="1"/>
</dbReference>
<evidence type="ECO:0000313" key="3">
    <source>
        <dbReference type="Proteomes" id="UP000596827"/>
    </source>
</evidence>
<evidence type="ECO:0000313" key="2">
    <source>
        <dbReference type="EMBL" id="MBC5766373.1"/>
    </source>
</evidence>
<evidence type="ECO:0000259" key="1">
    <source>
        <dbReference type="Pfam" id="PF13521"/>
    </source>
</evidence>
<dbReference type="InterPro" id="IPR038727">
    <property type="entry name" value="NadR/Ttd14_AAA_dom"/>
</dbReference>
<dbReference type="GO" id="GO:0005524">
    <property type="term" value="F:ATP binding"/>
    <property type="evidence" value="ECO:0007669"/>
    <property type="project" value="UniProtKB-KW"/>
</dbReference>
<keyword evidence="2" id="KW-0547">Nucleotide-binding</keyword>
<sequence>MKKIALLGAESTGKTQLSQEIAAHYRARGLRAEVVGEVLREWCAREGRTPRPEEQLPIAQEHERRVDAAAASGAEVVIADTTSVMVAIYSAMLFKDGSLYRFALERQRGYDVTLVTGLDIPWVADGMQRDGPHVREPIDAQVRHALADAGLPFRVVYGSGEQRVANALAAIDASLREQLPQGNWTWSCEKCGDPECEHRLFTGLLKNN</sequence>
<name>A0A923S3Z7_9BURK</name>
<dbReference type="Proteomes" id="UP000596827">
    <property type="component" value="Unassembled WGS sequence"/>
</dbReference>
<dbReference type="AlphaFoldDB" id="A0A923S3Z7"/>
<dbReference type="Gene3D" id="3.40.50.300">
    <property type="entry name" value="P-loop containing nucleotide triphosphate hydrolases"/>
    <property type="match status" value="1"/>
</dbReference>
<proteinExistence type="predicted"/>